<organism evidence="11 12">
    <name type="scientific">Dreissena polymorpha</name>
    <name type="common">Zebra mussel</name>
    <name type="synonym">Mytilus polymorpha</name>
    <dbReference type="NCBI Taxonomy" id="45954"/>
    <lineage>
        <taxon>Eukaryota</taxon>
        <taxon>Metazoa</taxon>
        <taxon>Spiralia</taxon>
        <taxon>Lophotrochozoa</taxon>
        <taxon>Mollusca</taxon>
        <taxon>Bivalvia</taxon>
        <taxon>Autobranchia</taxon>
        <taxon>Heteroconchia</taxon>
        <taxon>Euheterodonta</taxon>
        <taxon>Imparidentia</taxon>
        <taxon>Neoheterodontei</taxon>
        <taxon>Myida</taxon>
        <taxon>Dreissenoidea</taxon>
        <taxon>Dreissenidae</taxon>
        <taxon>Dreissena</taxon>
    </lineage>
</organism>
<evidence type="ECO:0000259" key="10">
    <source>
        <dbReference type="PROSITE" id="PS51022"/>
    </source>
</evidence>
<keyword evidence="6" id="KW-0677">Repeat</keyword>
<dbReference type="SUPFAM" id="SSF50156">
    <property type="entry name" value="PDZ domain-like"/>
    <property type="match status" value="1"/>
</dbReference>
<keyword evidence="3" id="KW-0796">Tight junction</keyword>
<dbReference type="InterPro" id="IPR015132">
    <property type="entry name" value="L27_2"/>
</dbReference>
<dbReference type="PROSITE" id="PS50106">
    <property type="entry name" value="PDZ"/>
    <property type="match status" value="1"/>
</dbReference>
<dbReference type="GO" id="GO:0016324">
    <property type="term" value="C:apical plasma membrane"/>
    <property type="evidence" value="ECO:0007669"/>
    <property type="project" value="UniProtKB-SubCell"/>
</dbReference>
<dbReference type="Gene3D" id="2.30.42.10">
    <property type="match status" value="1"/>
</dbReference>
<keyword evidence="4" id="KW-1003">Cell membrane</keyword>
<evidence type="ECO:0000256" key="3">
    <source>
        <dbReference type="ARBA" id="ARBA00022427"/>
    </source>
</evidence>
<dbReference type="InterPro" id="IPR036892">
    <property type="entry name" value="L27_dom_sf"/>
</dbReference>
<dbReference type="Gene3D" id="1.10.287.650">
    <property type="entry name" value="L27 domain"/>
    <property type="match status" value="1"/>
</dbReference>
<evidence type="ECO:0000256" key="4">
    <source>
        <dbReference type="ARBA" id="ARBA00022475"/>
    </source>
</evidence>
<gene>
    <name evidence="11" type="ORF">DPMN_137657</name>
</gene>
<evidence type="ECO:0000256" key="6">
    <source>
        <dbReference type="ARBA" id="ARBA00022737"/>
    </source>
</evidence>
<dbReference type="EMBL" id="JAIWYP010000006">
    <property type="protein sequence ID" value="KAH3809295.1"/>
    <property type="molecule type" value="Genomic_DNA"/>
</dbReference>
<dbReference type="InterPro" id="IPR004172">
    <property type="entry name" value="L27_dom"/>
</dbReference>
<comment type="caution">
    <text evidence="11">The sequence shown here is derived from an EMBL/GenBank/DDBJ whole genome shotgun (WGS) entry which is preliminary data.</text>
</comment>
<reference evidence="11" key="2">
    <citation type="submission" date="2020-11" db="EMBL/GenBank/DDBJ databases">
        <authorList>
            <person name="McCartney M.A."/>
            <person name="Auch B."/>
            <person name="Kono T."/>
            <person name="Mallez S."/>
            <person name="Becker A."/>
            <person name="Gohl D.M."/>
            <person name="Silverstein K.A.T."/>
            <person name="Koren S."/>
            <person name="Bechman K.B."/>
            <person name="Herman A."/>
            <person name="Abrahante J.E."/>
            <person name="Garbe J."/>
        </authorList>
    </citation>
    <scope>NUCLEOTIDE SEQUENCE</scope>
    <source>
        <strain evidence="11">Duluth1</strain>
        <tissue evidence="11">Whole animal</tissue>
    </source>
</reference>
<dbReference type="InterPro" id="IPR001478">
    <property type="entry name" value="PDZ"/>
</dbReference>
<evidence type="ECO:0000259" key="9">
    <source>
        <dbReference type="PROSITE" id="PS50106"/>
    </source>
</evidence>
<feature type="domain" description="PDZ" evidence="9">
    <location>
        <begin position="127"/>
        <end position="164"/>
    </location>
</feature>
<keyword evidence="8" id="KW-0472">Membrane</keyword>
<name>A0A9D4G663_DREPO</name>
<keyword evidence="7" id="KW-0965">Cell junction</keyword>
<protein>
    <submittedName>
        <fullName evidence="11">Uncharacterized protein</fullName>
    </submittedName>
</protein>
<evidence type="ECO:0000256" key="7">
    <source>
        <dbReference type="ARBA" id="ARBA00022949"/>
    </source>
</evidence>
<proteinExistence type="predicted"/>
<evidence type="ECO:0000256" key="8">
    <source>
        <dbReference type="ARBA" id="ARBA00023136"/>
    </source>
</evidence>
<keyword evidence="12" id="KW-1185">Reference proteome</keyword>
<reference evidence="11" key="1">
    <citation type="journal article" date="2019" name="bioRxiv">
        <title>The Genome of the Zebra Mussel, Dreissena polymorpha: A Resource for Invasive Species Research.</title>
        <authorList>
            <person name="McCartney M.A."/>
            <person name="Auch B."/>
            <person name="Kono T."/>
            <person name="Mallez S."/>
            <person name="Zhang Y."/>
            <person name="Obille A."/>
            <person name="Becker A."/>
            <person name="Abrahante J.E."/>
            <person name="Garbe J."/>
            <person name="Badalamenti J.P."/>
            <person name="Herman A."/>
            <person name="Mangelson H."/>
            <person name="Liachko I."/>
            <person name="Sullivan S."/>
            <person name="Sone E.D."/>
            <person name="Koren S."/>
            <person name="Silverstein K.A.T."/>
            <person name="Beckman K.B."/>
            <person name="Gohl D.M."/>
        </authorList>
    </citation>
    <scope>NUCLEOTIDE SEQUENCE</scope>
    <source>
        <strain evidence="11">Duluth1</strain>
        <tissue evidence="11">Whole animal</tissue>
    </source>
</reference>
<dbReference type="InterPro" id="IPR036034">
    <property type="entry name" value="PDZ_sf"/>
</dbReference>
<keyword evidence="5" id="KW-0597">Phosphoprotein</keyword>
<accession>A0A9D4G663</accession>
<dbReference type="PANTHER" id="PTHR19964">
    <property type="entry name" value="MULTIPLE PDZ DOMAIN PROTEIN"/>
    <property type="match status" value="1"/>
</dbReference>
<evidence type="ECO:0000256" key="1">
    <source>
        <dbReference type="ARBA" id="ARBA00004221"/>
    </source>
</evidence>
<feature type="domain" description="L27" evidence="10">
    <location>
        <begin position="3"/>
        <end position="63"/>
    </location>
</feature>
<dbReference type="SUPFAM" id="SSF101288">
    <property type="entry name" value="L27 domain"/>
    <property type="match status" value="1"/>
</dbReference>
<comment type="subcellular location">
    <subcellularLocation>
        <location evidence="1">Apical cell membrane</location>
    </subcellularLocation>
    <subcellularLocation>
        <location evidence="2">Cell junction</location>
        <location evidence="2">Tight junction</location>
    </subcellularLocation>
</comment>
<sequence>MSMISDSERAAECLDHLQTLLWEAGDHSQDDSVSSLICMLQSPLFRQLLVLQDSLDELSQVAESGQLEGHSIDFLPELQLTPVGHENPVFETEAAVEQRPTYQATPSYNEEFRKAIETAAMGREVETIKLFKPEKQSLGFSVVANPGDTAIYVQDIQPGGIAARWVQACLWCLFVLSFK</sequence>
<dbReference type="Pfam" id="PF09045">
    <property type="entry name" value="L27_2"/>
    <property type="match status" value="1"/>
</dbReference>
<dbReference type="PANTHER" id="PTHR19964:SF92">
    <property type="entry name" value="PATJ HOMOLOG"/>
    <property type="match status" value="1"/>
</dbReference>
<dbReference type="InterPro" id="IPR051342">
    <property type="entry name" value="PDZ_scaffold"/>
</dbReference>
<dbReference type="Proteomes" id="UP000828390">
    <property type="component" value="Unassembled WGS sequence"/>
</dbReference>
<evidence type="ECO:0000256" key="2">
    <source>
        <dbReference type="ARBA" id="ARBA00004435"/>
    </source>
</evidence>
<evidence type="ECO:0000256" key="5">
    <source>
        <dbReference type="ARBA" id="ARBA00022553"/>
    </source>
</evidence>
<evidence type="ECO:0000313" key="11">
    <source>
        <dbReference type="EMBL" id="KAH3809295.1"/>
    </source>
</evidence>
<evidence type="ECO:0000313" key="12">
    <source>
        <dbReference type="Proteomes" id="UP000828390"/>
    </source>
</evidence>
<dbReference type="GO" id="GO:0005923">
    <property type="term" value="C:bicellular tight junction"/>
    <property type="evidence" value="ECO:0007669"/>
    <property type="project" value="UniProtKB-SubCell"/>
</dbReference>
<dbReference type="PROSITE" id="PS51022">
    <property type="entry name" value="L27"/>
    <property type="match status" value="1"/>
</dbReference>
<dbReference type="OrthoDB" id="6022242at2759"/>
<dbReference type="AlphaFoldDB" id="A0A9D4G663"/>